<name>A0A1R3L2S7_9ROSI</name>
<dbReference type="EMBL" id="AWUE01003667">
    <property type="protein sequence ID" value="OMP13645.1"/>
    <property type="molecule type" value="Genomic_DNA"/>
</dbReference>
<protein>
    <submittedName>
        <fullName evidence="1">Uncharacterized protein</fullName>
    </submittedName>
</protein>
<dbReference type="AlphaFoldDB" id="A0A1R3L2S7"/>
<proteinExistence type="predicted"/>
<sequence length="85" mass="9756">MQDILPVHPEEKLRIQLLFQFIKGIRNSNRTTVPAARNRRSYSPGRYNRLSSVAFLGLRLHRPRRTADGWHGLLFQGPLPALPGQ</sequence>
<comment type="caution">
    <text evidence="1">The sequence shown here is derived from an EMBL/GenBank/DDBJ whole genome shotgun (WGS) entry which is preliminary data.</text>
</comment>
<keyword evidence="2" id="KW-1185">Reference proteome</keyword>
<reference evidence="2" key="1">
    <citation type="submission" date="2013-09" db="EMBL/GenBank/DDBJ databases">
        <title>Corchorus olitorius genome sequencing.</title>
        <authorList>
            <person name="Alam M."/>
            <person name="Haque M.S."/>
            <person name="Islam M.S."/>
            <person name="Emdad E.M."/>
            <person name="Islam M.M."/>
            <person name="Ahmed B."/>
            <person name="Halim A."/>
            <person name="Hossen Q.M.M."/>
            <person name="Hossain M.Z."/>
            <person name="Ahmed R."/>
            <person name="Khan M.M."/>
            <person name="Islam R."/>
            <person name="Rashid M.M."/>
            <person name="Khan S.A."/>
            <person name="Rahman M.S."/>
            <person name="Alam M."/>
            <person name="Yahiya A.S."/>
            <person name="Khan M.S."/>
            <person name="Azam M.S."/>
            <person name="Haque T."/>
            <person name="Lashkar M.Z.H."/>
            <person name="Akhand A.I."/>
            <person name="Morshed G."/>
            <person name="Roy S."/>
            <person name="Uddin K.S."/>
            <person name="Rabeya T."/>
            <person name="Hossain A.S."/>
            <person name="Chowdhury A."/>
            <person name="Snigdha A.R."/>
            <person name="Mortoza M.S."/>
            <person name="Matin S.A."/>
            <person name="Hoque S.M.E."/>
            <person name="Islam M.K."/>
            <person name="Roy D.K."/>
            <person name="Haider R."/>
            <person name="Moosa M.M."/>
            <person name="Elias S.M."/>
            <person name="Hasan A.M."/>
            <person name="Jahan S."/>
            <person name="Shafiuddin M."/>
            <person name="Mahmood N."/>
            <person name="Shommy N.S."/>
        </authorList>
    </citation>
    <scope>NUCLEOTIDE SEQUENCE [LARGE SCALE GENOMIC DNA]</scope>
    <source>
        <strain evidence="2">cv. O-4</strain>
    </source>
</reference>
<evidence type="ECO:0000313" key="1">
    <source>
        <dbReference type="EMBL" id="OMP13645.1"/>
    </source>
</evidence>
<organism evidence="1 2">
    <name type="scientific">Corchorus olitorius</name>
    <dbReference type="NCBI Taxonomy" id="93759"/>
    <lineage>
        <taxon>Eukaryota</taxon>
        <taxon>Viridiplantae</taxon>
        <taxon>Streptophyta</taxon>
        <taxon>Embryophyta</taxon>
        <taxon>Tracheophyta</taxon>
        <taxon>Spermatophyta</taxon>
        <taxon>Magnoliopsida</taxon>
        <taxon>eudicotyledons</taxon>
        <taxon>Gunneridae</taxon>
        <taxon>Pentapetalae</taxon>
        <taxon>rosids</taxon>
        <taxon>malvids</taxon>
        <taxon>Malvales</taxon>
        <taxon>Malvaceae</taxon>
        <taxon>Grewioideae</taxon>
        <taxon>Apeibeae</taxon>
        <taxon>Corchorus</taxon>
    </lineage>
</organism>
<accession>A0A1R3L2S7</accession>
<evidence type="ECO:0000313" key="2">
    <source>
        <dbReference type="Proteomes" id="UP000187203"/>
    </source>
</evidence>
<gene>
    <name evidence="1" type="ORF">COLO4_01238</name>
</gene>
<dbReference type="Proteomes" id="UP000187203">
    <property type="component" value="Unassembled WGS sequence"/>
</dbReference>